<dbReference type="CTD" id="9947259"/>
<proteinExistence type="predicted"/>
<sequence>MVYLASRKVSLNDEWKGEKYADRNKMEKEALEWIERWSSMLLVMVLVPDILPLSLAAHLPVHDSLYDESPLVDYNILPYSGMRINDDLMNEPFQVDKRKNEFIRFGKRNGFMKFNKRKNEFIRFGKRSIKLKMF</sequence>
<dbReference type="RefSeq" id="XP_003145396.1">
    <property type="nucleotide sequence ID" value="XM_003145348.1"/>
</dbReference>
<evidence type="ECO:0000313" key="1">
    <source>
        <dbReference type="EMBL" id="EFO18677.1"/>
    </source>
</evidence>
<dbReference type="InParanoid" id="A0A1S0TSN7"/>
<reference evidence="1" key="1">
    <citation type="submission" date="2012-04" db="EMBL/GenBank/DDBJ databases">
        <title>The Genome Sequence of Loa loa.</title>
        <authorList>
            <consortium name="The Broad Institute Genome Sequencing Platform"/>
            <consortium name="Broad Institute Genome Sequencing Center for Infectious Disease"/>
            <person name="Nutman T.B."/>
            <person name="Fink D.L."/>
            <person name="Russ C."/>
            <person name="Young S."/>
            <person name="Zeng Q."/>
            <person name="Gargeya S."/>
            <person name="Alvarado L."/>
            <person name="Berlin A."/>
            <person name="Chapman S.B."/>
            <person name="Chen Z."/>
            <person name="Freedman E."/>
            <person name="Gellesch M."/>
            <person name="Goldberg J."/>
            <person name="Griggs A."/>
            <person name="Gujja S."/>
            <person name="Heilman E.R."/>
            <person name="Heiman D."/>
            <person name="Howarth C."/>
            <person name="Mehta T."/>
            <person name="Neiman D."/>
            <person name="Pearson M."/>
            <person name="Roberts A."/>
            <person name="Saif S."/>
            <person name="Shea T."/>
            <person name="Shenoy N."/>
            <person name="Sisk P."/>
            <person name="Stolte C."/>
            <person name="Sykes S."/>
            <person name="White J."/>
            <person name="Yandava C."/>
            <person name="Haas B."/>
            <person name="Henn M.R."/>
            <person name="Nusbaum C."/>
            <person name="Birren B."/>
        </authorList>
    </citation>
    <scope>NUCLEOTIDE SEQUENCE [LARGE SCALE GENOMIC DNA]</scope>
</reference>
<gene>
    <name evidence="1" type="ORF">LOAG_09821</name>
</gene>
<organism evidence="1">
    <name type="scientific">Loa loa</name>
    <name type="common">Eye worm</name>
    <name type="synonym">Filaria loa</name>
    <dbReference type="NCBI Taxonomy" id="7209"/>
    <lineage>
        <taxon>Eukaryota</taxon>
        <taxon>Metazoa</taxon>
        <taxon>Ecdysozoa</taxon>
        <taxon>Nematoda</taxon>
        <taxon>Chromadorea</taxon>
        <taxon>Rhabditida</taxon>
        <taxon>Spirurina</taxon>
        <taxon>Spiruromorpha</taxon>
        <taxon>Filarioidea</taxon>
        <taxon>Onchocercidae</taxon>
        <taxon>Loa</taxon>
    </lineage>
</organism>
<dbReference type="AlphaFoldDB" id="A0A1S0TSN7"/>
<accession>A0A1S0TSN7</accession>
<dbReference type="OrthoDB" id="5813613at2759"/>
<name>A0A1S0TSN7_LOALO</name>
<dbReference type="OMA" id="FMKFNKR"/>
<protein>
    <submittedName>
        <fullName evidence="1">Uncharacterized protein</fullName>
    </submittedName>
</protein>
<dbReference type="GeneID" id="9947259"/>
<dbReference type="KEGG" id="loa:LOAG_09821"/>
<dbReference type="EMBL" id="JH712535">
    <property type="protein sequence ID" value="EFO18677.1"/>
    <property type="molecule type" value="Genomic_DNA"/>
</dbReference>